<dbReference type="GO" id="GO:0004252">
    <property type="term" value="F:serine-type endopeptidase activity"/>
    <property type="evidence" value="ECO:0007669"/>
    <property type="project" value="InterPro"/>
</dbReference>
<evidence type="ECO:0000313" key="5">
    <source>
        <dbReference type="EMBL" id="CAF0844551.1"/>
    </source>
</evidence>
<keyword evidence="6" id="KW-1185">Reference proteome</keyword>
<dbReference type="PROSITE" id="PS50240">
    <property type="entry name" value="TRYPSIN_DOM"/>
    <property type="match status" value="1"/>
</dbReference>
<reference evidence="5" key="1">
    <citation type="submission" date="2021-02" db="EMBL/GenBank/DDBJ databases">
        <authorList>
            <person name="Nowell W R."/>
        </authorList>
    </citation>
    <scope>NUCLEOTIDE SEQUENCE</scope>
    <source>
        <strain evidence="5">Ploen Becks lab</strain>
    </source>
</reference>
<dbReference type="AlphaFoldDB" id="A0A813VYJ9"/>
<dbReference type="SUPFAM" id="SSF50494">
    <property type="entry name" value="Trypsin-like serine proteases"/>
    <property type="match status" value="1"/>
</dbReference>
<keyword evidence="1" id="KW-1015">Disulfide bond</keyword>
<proteinExistence type="inferred from homology"/>
<evidence type="ECO:0000256" key="3">
    <source>
        <dbReference type="SAM" id="SignalP"/>
    </source>
</evidence>
<dbReference type="PANTHER" id="PTHR24256">
    <property type="entry name" value="TRYPTASE-RELATED"/>
    <property type="match status" value="1"/>
</dbReference>
<comment type="similarity">
    <text evidence="2">Belongs to the peptidase S1 family. CLIP subfamily.</text>
</comment>
<feature type="signal peptide" evidence="3">
    <location>
        <begin position="1"/>
        <end position="18"/>
    </location>
</feature>
<organism evidence="5 6">
    <name type="scientific">Brachionus calyciflorus</name>
    <dbReference type="NCBI Taxonomy" id="104777"/>
    <lineage>
        <taxon>Eukaryota</taxon>
        <taxon>Metazoa</taxon>
        <taxon>Spiralia</taxon>
        <taxon>Gnathifera</taxon>
        <taxon>Rotifera</taxon>
        <taxon>Eurotatoria</taxon>
        <taxon>Monogononta</taxon>
        <taxon>Pseudotrocha</taxon>
        <taxon>Ploima</taxon>
        <taxon>Brachionidae</taxon>
        <taxon>Brachionus</taxon>
    </lineage>
</organism>
<dbReference type="InterPro" id="IPR001254">
    <property type="entry name" value="Trypsin_dom"/>
</dbReference>
<dbReference type="EMBL" id="CAJNOC010001205">
    <property type="protein sequence ID" value="CAF0844551.1"/>
    <property type="molecule type" value="Genomic_DNA"/>
</dbReference>
<keyword evidence="3" id="KW-0732">Signal</keyword>
<evidence type="ECO:0000256" key="2">
    <source>
        <dbReference type="ARBA" id="ARBA00024195"/>
    </source>
</evidence>
<feature type="domain" description="Peptidase S1" evidence="4">
    <location>
        <begin position="57"/>
        <end position="304"/>
    </location>
</feature>
<dbReference type="PRINTS" id="PR00722">
    <property type="entry name" value="CHYMOTRYPSIN"/>
</dbReference>
<sequence length="304" mass="34370">MMFLFSILLGLHLAKLSSQVDLTENLLDSIDPKKFQIYYKNNSLTEETFTIKNNSKIINGYPVSIKGLPYLVSLGYLSSTGYWHYCGGSIVSNSQIITLKDCFANLGKNYNYYDFYTKNGYVLALLAGSDRMDVLKIRQQLKSEIFYIIDNIDYRDSDSIAILKTSVPIKFTDSVNKAILPTTSNPWVINGQSVVAAGWGTNEKNEASPSLHYTYMNVLNGMSNENECQGYEKNNYCCKDLSTRNGNICYGDGGGPLIHYENNQWVLYGVANFIFVDEKNQCINTMPGFFATLPNSWVMREIRN</sequence>
<dbReference type="GO" id="GO:0006508">
    <property type="term" value="P:proteolysis"/>
    <property type="evidence" value="ECO:0007669"/>
    <property type="project" value="InterPro"/>
</dbReference>
<dbReference type="InterPro" id="IPR001314">
    <property type="entry name" value="Peptidase_S1A"/>
</dbReference>
<protein>
    <recommendedName>
        <fullName evidence="4">Peptidase S1 domain-containing protein</fullName>
    </recommendedName>
</protein>
<dbReference type="InterPro" id="IPR043504">
    <property type="entry name" value="Peptidase_S1_PA_chymotrypsin"/>
</dbReference>
<dbReference type="Gene3D" id="2.40.10.10">
    <property type="entry name" value="Trypsin-like serine proteases"/>
    <property type="match status" value="1"/>
</dbReference>
<evidence type="ECO:0000313" key="6">
    <source>
        <dbReference type="Proteomes" id="UP000663879"/>
    </source>
</evidence>
<gene>
    <name evidence="5" type="ORF">OXX778_LOCUS8631</name>
</gene>
<evidence type="ECO:0000259" key="4">
    <source>
        <dbReference type="PROSITE" id="PS50240"/>
    </source>
</evidence>
<name>A0A813VYJ9_9BILA</name>
<dbReference type="OrthoDB" id="10051896at2759"/>
<dbReference type="InterPro" id="IPR009003">
    <property type="entry name" value="Peptidase_S1_PA"/>
</dbReference>
<feature type="chain" id="PRO_5032480758" description="Peptidase S1 domain-containing protein" evidence="3">
    <location>
        <begin position="19"/>
        <end position="304"/>
    </location>
</feature>
<accession>A0A813VYJ9</accession>
<dbReference type="Proteomes" id="UP000663879">
    <property type="component" value="Unassembled WGS sequence"/>
</dbReference>
<dbReference type="InterPro" id="IPR051487">
    <property type="entry name" value="Ser/Thr_Proteases_Immune/Dev"/>
</dbReference>
<evidence type="ECO:0000256" key="1">
    <source>
        <dbReference type="ARBA" id="ARBA00023157"/>
    </source>
</evidence>
<dbReference type="SMART" id="SM00020">
    <property type="entry name" value="Tryp_SPc"/>
    <property type="match status" value="1"/>
</dbReference>
<dbReference type="Pfam" id="PF00089">
    <property type="entry name" value="Trypsin"/>
    <property type="match status" value="1"/>
</dbReference>
<comment type="caution">
    <text evidence="5">The sequence shown here is derived from an EMBL/GenBank/DDBJ whole genome shotgun (WGS) entry which is preliminary data.</text>
</comment>